<sequence length="350" mass="38992">MSARRRRRHHRIGHWLHMCWRVESGGCAENVELGMRLLIIFSRSSFRSHLTNAFDARASNPSHAYSRTYYRKWPRRDILPDDDKNNTSSDSEDDEDYVPSSKEFEGEREASEEESADDSQDGGEGEGEGEGEGCARPAKRKRASSRRKKRAKSTGQPSGDERKIDSVPIPVPVPVPANVDDLWNAFKKDVATLEPKASKAANAAQRVAAEATEKSASPPKAAAVVDEGEPKTKTVTQIFEFAGEAVEVRKEVPIDAPAPPAKPRAQNSRGGPAGLSSVLGQIGKKNKLSVLEKSKLDWDTFKRAEGIHEDLQTHNRGKEGYLEKQDFLQRTDLRQFELEKAMRTSSRRSK</sequence>
<proteinExistence type="predicted"/>
<dbReference type="PANTHER" id="PTHR48407:SF1">
    <property type="entry name" value="CRANIOFACIAL DEVELOPMENT PROTEIN 1"/>
    <property type="match status" value="1"/>
</dbReference>
<evidence type="ECO:0000256" key="1">
    <source>
        <dbReference type="ARBA" id="ARBA00019033"/>
    </source>
</evidence>
<organism evidence="5 6">
    <name type="scientific">Parthenolecanium corni</name>
    <dbReference type="NCBI Taxonomy" id="536013"/>
    <lineage>
        <taxon>Eukaryota</taxon>
        <taxon>Metazoa</taxon>
        <taxon>Ecdysozoa</taxon>
        <taxon>Arthropoda</taxon>
        <taxon>Hexapoda</taxon>
        <taxon>Insecta</taxon>
        <taxon>Pterygota</taxon>
        <taxon>Neoptera</taxon>
        <taxon>Paraneoptera</taxon>
        <taxon>Hemiptera</taxon>
        <taxon>Sternorrhyncha</taxon>
        <taxon>Coccoidea</taxon>
        <taxon>Coccidae</taxon>
        <taxon>Parthenolecanium</taxon>
    </lineage>
</organism>
<dbReference type="GO" id="GO:0000812">
    <property type="term" value="C:Swr1 complex"/>
    <property type="evidence" value="ECO:0007669"/>
    <property type="project" value="TreeGrafter"/>
</dbReference>
<feature type="compositionally biased region" description="Acidic residues" evidence="3">
    <location>
        <begin position="110"/>
        <end position="131"/>
    </location>
</feature>
<feature type="region of interest" description="Disordered" evidence="3">
    <location>
        <begin position="76"/>
        <end position="172"/>
    </location>
</feature>
<evidence type="ECO:0000313" key="5">
    <source>
        <dbReference type="EMBL" id="KAK7602425.1"/>
    </source>
</evidence>
<dbReference type="InterPro" id="IPR011421">
    <property type="entry name" value="BCNT-C"/>
</dbReference>
<dbReference type="Pfam" id="PF07572">
    <property type="entry name" value="BCNT"/>
    <property type="match status" value="1"/>
</dbReference>
<feature type="region of interest" description="Disordered" evidence="3">
    <location>
        <begin position="254"/>
        <end position="279"/>
    </location>
</feature>
<dbReference type="PANTHER" id="PTHR48407">
    <property type="entry name" value="CRANIOFACIAL DEVELOPMENT PROTEIN 1"/>
    <property type="match status" value="1"/>
</dbReference>
<protein>
    <recommendedName>
        <fullName evidence="1">Craniofacial development protein 1</fullName>
    </recommendedName>
    <alternativeName>
        <fullName evidence="2">Bucentaur</fullName>
    </alternativeName>
</protein>
<dbReference type="InterPro" id="IPR027124">
    <property type="entry name" value="Swc5/CFDP1/2"/>
</dbReference>
<comment type="caution">
    <text evidence="5">The sequence shown here is derived from an EMBL/GenBank/DDBJ whole genome shotgun (WGS) entry which is preliminary data.</text>
</comment>
<accession>A0AAN9TTC3</accession>
<feature type="region of interest" description="Disordered" evidence="3">
    <location>
        <begin position="209"/>
        <end position="229"/>
    </location>
</feature>
<name>A0AAN9TTC3_9HEMI</name>
<feature type="domain" description="BCNT-C" evidence="4">
    <location>
        <begin position="269"/>
        <end position="349"/>
    </location>
</feature>
<dbReference type="AlphaFoldDB" id="A0AAN9TTC3"/>
<evidence type="ECO:0000313" key="6">
    <source>
        <dbReference type="Proteomes" id="UP001367676"/>
    </source>
</evidence>
<feature type="compositionally biased region" description="Basic residues" evidence="3">
    <location>
        <begin position="137"/>
        <end position="152"/>
    </location>
</feature>
<dbReference type="PROSITE" id="PS51279">
    <property type="entry name" value="BCNT_C"/>
    <property type="match status" value="1"/>
</dbReference>
<feature type="compositionally biased region" description="Basic and acidic residues" evidence="3">
    <location>
        <begin position="76"/>
        <end position="85"/>
    </location>
</feature>
<dbReference type="EMBL" id="JBBCAQ010000008">
    <property type="protein sequence ID" value="KAK7602425.1"/>
    <property type="molecule type" value="Genomic_DNA"/>
</dbReference>
<gene>
    <name evidence="5" type="ORF">V9T40_008014</name>
</gene>
<evidence type="ECO:0000256" key="2">
    <source>
        <dbReference type="ARBA" id="ARBA00030244"/>
    </source>
</evidence>
<keyword evidence="6" id="KW-1185">Reference proteome</keyword>
<evidence type="ECO:0000259" key="4">
    <source>
        <dbReference type="PROSITE" id="PS51279"/>
    </source>
</evidence>
<dbReference type="Proteomes" id="UP001367676">
    <property type="component" value="Unassembled WGS sequence"/>
</dbReference>
<reference evidence="5 6" key="1">
    <citation type="submission" date="2024-03" db="EMBL/GenBank/DDBJ databases">
        <title>Adaptation during the transition from Ophiocordyceps entomopathogen to insect associate is accompanied by gene loss and intensified selection.</title>
        <authorList>
            <person name="Ward C.M."/>
            <person name="Onetto C.A."/>
            <person name="Borneman A.R."/>
        </authorList>
    </citation>
    <scope>NUCLEOTIDE SEQUENCE [LARGE SCALE GENOMIC DNA]</scope>
    <source>
        <strain evidence="5">AWRI1</strain>
        <tissue evidence="5">Single Adult Female</tissue>
    </source>
</reference>
<evidence type="ECO:0000256" key="3">
    <source>
        <dbReference type="SAM" id="MobiDB-lite"/>
    </source>
</evidence>